<sequence>MTFVYNLLVCALLALTFGFQEFIPAIAFAQYARVLLPPVFFLSASLSVTFPVMLVLAFFTGLAWDARHLPYRPEKVPALEATELVAENHVEKNVNITAMPVGYSIILFGMIGALMQGIRPLFRRGRWELPVLMVGVGTFAWLLTEYLLLSFVRGSFAFQPGMWTKLVTNTLLAMLVSPLLLFLLHTLARLVHHEVRNEGLAYRYNGR</sequence>
<protein>
    <submittedName>
        <fullName evidence="2">Uncharacterized protein</fullName>
    </submittedName>
</protein>
<dbReference type="RefSeq" id="WP_113957571.1">
    <property type="nucleotide sequence ID" value="NZ_QNRR01000002.1"/>
</dbReference>
<keyword evidence="3" id="KW-1185">Reference proteome</keyword>
<organism evidence="2 3">
    <name type="scientific">Roseimicrobium gellanilyticum</name>
    <dbReference type="NCBI Taxonomy" id="748857"/>
    <lineage>
        <taxon>Bacteria</taxon>
        <taxon>Pseudomonadati</taxon>
        <taxon>Verrucomicrobiota</taxon>
        <taxon>Verrucomicrobiia</taxon>
        <taxon>Verrucomicrobiales</taxon>
        <taxon>Verrucomicrobiaceae</taxon>
        <taxon>Roseimicrobium</taxon>
    </lineage>
</organism>
<reference evidence="2 3" key="1">
    <citation type="submission" date="2018-06" db="EMBL/GenBank/DDBJ databases">
        <title>Genomic Encyclopedia of Type Strains, Phase IV (KMG-IV): sequencing the most valuable type-strain genomes for metagenomic binning, comparative biology and taxonomic classification.</title>
        <authorList>
            <person name="Goeker M."/>
        </authorList>
    </citation>
    <scope>NUCLEOTIDE SEQUENCE [LARGE SCALE GENOMIC DNA]</scope>
    <source>
        <strain evidence="2 3">DSM 25532</strain>
    </source>
</reference>
<name>A0A366HSE5_9BACT</name>
<accession>A0A366HSE5</accession>
<dbReference type="Proteomes" id="UP000253426">
    <property type="component" value="Unassembled WGS sequence"/>
</dbReference>
<evidence type="ECO:0000256" key="1">
    <source>
        <dbReference type="SAM" id="Phobius"/>
    </source>
</evidence>
<dbReference type="EMBL" id="QNRR01000002">
    <property type="protein sequence ID" value="RBP46018.1"/>
    <property type="molecule type" value="Genomic_DNA"/>
</dbReference>
<keyword evidence="1" id="KW-1133">Transmembrane helix</keyword>
<evidence type="ECO:0000313" key="3">
    <source>
        <dbReference type="Proteomes" id="UP000253426"/>
    </source>
</evidence>
<evidence type="ECO:0000313" key="2">
    <source>
        <dbReference type="EMBL" id="RBP46018.1"/>
    </source>
</evidence>
<dbReference type="AlphaFoldDB" id="A0A366HSE5"/>
<proteinExistence type="predicted"/>
<feature type="transmembrane region" description="Helical" evidence="1">
    <location>
        <begin position="130"/>
        <end position="149"/>
    </location>
</feature>
<comment type="caution">
    <text evidence="2">The sequence shown here is derived from an EMBL/GenBank/DDBJ whole genome shotgun (WGS) entry which is preliminary data.</text>
</comment>
<keyword evidence="1" id="KW-0472">Membrane</keyword>
<dbReference type="OrthoDB" id="190655at2"/>
<feature type="transmembrane region" description="Helical" evidence="1">
    <location>
        <begin position="39"/>
        <end position="64"/>
    </location>
</feature>
<feature type="transmembrane region" description="Helical" evidence="1">
    <location>
        <begin position="101"/>
        <end position="118"/>
    </location>
</feature>
<gene>
    <name evidence="2" type="ORF">DES53_102403</name>
</gene>
<keyword evidence="1" id="KW-0812">Transmembrane</keyword>
<feature type="transmembrane region" description="Helical" evidence="1">
    <location>
        <begin position="170"/>
        <end position="188"/>
    </location>
</feature>